<keyword evidence="5" id="KW-0560">Oxidoreductase</keyword>
<evidence type="ECO:0000256" key="4">
    <source>
        <dbReference type="ARBA" id="ARBA00022827"/>
    </source>
</evidence>
<dbReference type="PROSITE" id="PS51387">
    <property type="entry name" value="FAD_PCMH"/>
    <property type="match status" value="1"/>
</dbReference>
<dbReference type="InterPro" id="IPR016166">
    <property type="entry name" value="FAD-bd_PCMH"/>
</dbReference>
<gene>
    <name evidence="7" type="ORF">ACFSJ0_01710</name>
</gene>
<sequence length="451" mass="48688">MTVSTLNAACPDRVVGPGHPAYDELRLLFNGMHDLRPRLICLPRDVAELRAVIRTAREAGLVTAVRGGGHNVAGYASVEDGLVIDLRLMSSVTVDPGERVATVGGGATWSQLDLATTAYGLATTGGTFDTTGVGGLTLGGGLGHLMGRYGLTCDNVLSYQLVTAAGEVVEVDAERDPELDWALRGAGHNFGVVAAFRFRTHPVGLLYGGCVAYPRAELGPAVRLFRDLMADAPDELTCTLLLKRYGPTQVPAAVICVAYSGEDEGYRAALEKRLRGPEILDWQLMPRSYLSLQATFGRLAFGLRHYWSARFADALPDELAEALVERFLAGRWLGPFRDGILVEALHGAVRRVPAEATAVPFRDAGFNVTGTAIWADPAADEEQVAWARSVADAVEPYGRWGDGYINYASTGERARKTFGETAFDRLTSVKRRLDPDNFFRGNYNVAPSAVR</sequence>
<dbReference type="Pfam" id="PF08031">
    <property type="entry name" value="BBE"/>
    <property type="match status" value="1"/>
</dbReference>
<dbReference type="Pfam" id="PF01565">
    <property type="entry name" value="FAD_binding_4"/>
    <property type="match status" value="1"/>
</dbReference>
<feature type="domain" description="FAD-binding PCMH-type" evidence="6">
    <location>
        <begin position="32"/>
        <end position="203"/>
    </location>
</feature>
<protein>
    <submittedName>
        <fullName evidence="7">FAD-binding oxidoreductase</fullName>
    </submittedName>
</protein>
<dbReference type="PANTHER" id="PTHR42973">
    <property type="entry name" value="BINDING OXIDOREDUCTASE, PUTATIVE (AFU_ORTHOLOGUE AFUA_1G17690)-RELATED"/>
    <property type="match status" value="1"/>
</dbReference>
<evidence type="ECO:0000256" key="1">
    <source>
        <dbReference type="ARBA" id="ARBA00001974"/>
    </source>
</evidence>
<dbReference type="InterPro" id="IPR050416">
    <property type="entry name" value="FAD-linked_Oxidoreductase"/>
</dbReference>
<dbReference type="Proteomes" id="UP001597097">
    <property type="component" value="Unassembled WGS sequence"/>
</dbReference>
<evidence type="ECO:0000313" key="7">
    <source>
        <dbReference type="EMBL" id="MFD1535729.1"/>
    </source>
</evidence>
<reference evidence="8" key="1">
    <citation type="journal article" date="2019" name="Int. J. Syst. Evol. Microbiol.">
        <title>The Global Catalogue of Microorganisms (GCM) 10K type strain sequencing project: providing services to taxonomists for standard genome sequencing and annotation.</title>
        <authorList>
            <consortium name="The Broad Institute Genomics Platform"/>
            <consortium name="The Broad Institute Genome Sequencing Center for Infectious Disease"/>
            <person name="Wu L."/>
            <person name="Ma J."/>
        </authorList>
    </citation>
    <scope>NUCLEOTIDE SEQUENCE [LARGE SCALE GENOMIC DNA]</scope>
    <source>
        <strain evidence="8">CGMCC 1.15399</strain>
    </source>
</reference>
<evidence type="ECO:0000256" key="2">
    <source>
        <dbReference type="ARBA" id="ARBA00005466"/>
    </source>
</evidence>
<name>A0ABW4FYW0_9ACTN</name>
<keyword evidence="8" id="KW-1185">Reference proteome</keyword>
<dbReference type="InterPro" id="IPR012951">
    <property type="entry name" value="BBE"/>
</dbReference>
<dbReference type="InterPro" id="IPR006094">
    <property type="entry name" value="Oxid_FAD_bind_N"/>
</dbReference>
<comment type="cofactor">
    <cofactor evidence="1">
        <name>FAD</name>
        <dbReference type="ChEBI" id="CHEBI:57692"/>
    </cofactor>
</comment>
<evidence type="ECO:0000313" key="8">
    <source>
        <dbReference type="Proteomes" id="UP001597097"/>
    </source>
</evidence>
<dbReference type="EMBL" id="JBHUCM010000003">
    <property type="protein sequence ID" value="MFD1535729.1"/>
    <property type="molecule type" value="Genomic_DNA"/>
</dbReference>
<dbReference type="PANTHER" id="PTHR42973:SF39">
    <property type="entry name" value="FAD-BINDING PCMH-TYPE DOMAIN-CONTAINING PROTEIN"/>
    <property type="match status" value="1"/>
</dbReference>
<dbReference type="RefSeq" id="WP_219536268.1">
    <property type="nucleotide sequence ID" value="NZ_JAHKRM010000029.1"/>
</dbReference>
<keyword evidence="4" id="KW-0274">FAD</keyword>
<organism evidence="7 8">
    <name type="scientific">Nonomuraea guangzhouensis</name>
    <dbReference type="NCBI Taxonomy" id="1291555"/>
    <lineage>
        <taxon>Bacteria</taxon>
        <taxon>Bacillati</taxon>
        <taxon>Actinomycetota</taxon>
        <taxon>Actinomycetes</taxon>
        <taxon>Streptosporangiales</taxon>
        <taxon>Streptosporangiaceae</taxon>
        <taxon>Nonomuraea</taxon>
    </lineage>
</organism>
<keyword evidence="3" id="KW-0285">Flavoprotein</keyword>
<comment type="caution">
    <text evidence="7">The sequence shown here is derived from an EMBL/GenBank/DDBJ whole genome shotgun (WGS) entry which is preliminary data.</text>
</comment>
<proteinExistence type="inferred from homology"/>
<evidence type="ECO:0000256" key="5">
    <source>
        <dbReference type="ARBA" id="ARBA00023002"/>
    </source>
</evidence>
<accession>A0ABW4FYW0</accession>
<comment type="similarity">
    <text evidence="2">Belongs to the oxygen-dependent FAD-linked oxidoreductase family.</text>
</comment>
<evidence type="ECO:0000256" key="3">
    <source>
        <dbReference type="ARBA" id="ARBA00022630"/>
    </source>
</evidence>
<evidence type="ECO:0000259" key="6">
    <source>
        <dbReference type="PROSITE" id="PS51387"/>
    </source>
</evidence>